<proteinExistence type="predicted"/>
<dbReference type="Pfam" id="PF05147">
    <property type="entry name" value="LANC_like"/>
    <property type="match status" value="1"/>
</dbReference>
<keyword evidence="10" id="KW-1185">Reference proteome</keyword>
<evidence type="ECO:0000313" key="10">
    <source>
        <dbReference type="Proteomes" id="UP001589894"/>
    </source>
</evidence>
<organism evidence="9 10">
    <name type="scientific">Plantactinospora siamensis</name>
    <dbReference type="NCBI Taxonomy" id="555372"/>
    <lineage>
        <taxon>Bacteria</taxon>
        <taxon>Bacillati</taxon>
        <taxon>Actinomycetota</taxon>
        <taxon>Actinomycetes</taxon>
        <taxon>Micromonosporales</taxon>
        <taxon>Micromonosporaceae</taxon>
        <taxon>Plantactinospora</taxon>
    </lineage>
</organism>
<feature type="compositionally biased region" description="Low complexity" evidence="7">
    <location>
        <begin position="452"/>
        <end position="464"/>
    </location>
</feature>
<evidence type="ECO:0000256" key="4">
    <source>
        <dbReference type="ARBA" id="ARBA00022741"/>
    </source>
</evidence>
<evidence type="ECO:0000256" key="6">
    <source>
        <dbReference type="ARBA" id="ARBA00022840"/>
    </source>
</evidence>
<sequence>MDSAELGDAVARALRAHRAPGYQLRRDATWLTLEPADPPVLPAYGWKLHVSCRSVAFPALVERLLPELLATGCPVRLARSVSVLARLNDGYSVPGAVGKAITVYPDSSRVRRLGLSLARLLRGEPAPRVLGERRVDPAAPVFYGYGPFPADRDADRCAGPTDPGQPGPLTRLVDPFTGEPAELRPADPPTVLGGHYRVIAGIYESGRGNVYRAVDERDGGRVVVKQARAHVDEHEEAGDVRLRLRNERRVLEALTGMRGVPRFLDHFRHGDDEYLVTTDAGPYNLADDVAHHGRYAPTGPAPGPPGGRSLDRLATRLARAVLELHRRGVIARDLTARNVVIDGDRVTLIDFGLAAYGGVHVPGGTAGYAPARQRRHEPPRDTDDLYAVGMILLFAADGLHPVTVDDNLDLPRRRALQSIHLRCGGRPTGVWADIADLLSGDDETARAAARRLATGDPARHPGAPGRRRAGPVNRSRPPELNPEAAAGIADQLLTDLLAATDRMLAAAGPTPQGMAVYRGAAGIGLELLQHTDRPGVVDRLRALVRHTARAVPGVDLPPGLLTGRTGVDVFLQRARAAGFDAGPEHPAPSVPAGGWRAAGADLMTGAAGTGLGHLLLYADTGDPAHLAVARRCAEAIRAAPAAVAGAATDRLPAAAAVEPSAGRAWGLAGSTELLLCLAQVSGDPAVLADAAGRAALLARRAESLAQRAGGPRAASLAASWCQGLAGMAQTLLLGGSVLGDRSLTALAGRLGAQCVTLLPRIGVPGQCCGTAGVGNLLVDLALQSGGGQWWDEAATAGRHLLLRAGGTARHPRFGAEAGTHGASWADGLAGTLGFLRRLARRGGPAALPTPADVAAPTLAGDSRAVRPAGDGAQPDRPVPVPALRRSYRAGAVAG</sequence>
<dbReference type="PRINTS" id="PR01950">
    <property type="entry name" value="LANCSUPER"/>
</dbReference>
<evidence type="ECO:0000256" key="3">
    <source>
        <dbReference type="ARBA" id="ARBA00022679"/>
    </source>
</evidence>
<feature type="region of interest" description="Disordered" evidence="7">
    <location>
        <begin position="452"/>
        <end position="482"/>
    </location>
</feature>
<feature type="domain" description="Protein kinase" evidence="8">
    <location>
        <begin position="196"/>
        <end position="463"/>
    </location>
</feature>
<dbReference type="InterPro" id="IPR007822">
    <property type="entry name" value="LANC-like"/>
</dbReference>
<evidence type="ECO:0000259" key="8">
    <source>
        <dbReference type="PROSITE" id="PS50011"/>
    </source>
</evidence>
<comment type="caution">
    <text evidence="9">The sequence shown here is derived from an EMBL/GenBank/DDBJ whole genome shotgun (WGS) entry which is preliminary data.</text>
</comment>
<dbReference type="Gene3D" id="1.10.510.10">
    <property type="entry name" value="Transferase(Phosphotransferase) domain 1"/>
    <property type="match status" value="1"/>
</dbReference>
<dbReference type="Gene3D" id="3.30.200.20">
    <property type="entry name" value="Phosphorylase Kinase, domain 1"/>
    <property type="match status" value="1"/>
</dbReference>
<dbReference type="Proteomes" id="UP001589894">
    <property type="component" value="Unassembled WGS sequence"/>
</dbReference>
<gene>
    <name evidence="9" type="ORF">ACFFHU_28440</name>
</gene>
<dbReference type="Pfam" id="PF00069">
    <property type="entry name" value="Pkinase"/>
    <property type="match status" value="1"/>
</dbReference>
<evidence type="ECO:0000256" key="1">
    <source>
        <dbReference type="ARBA" id="ARBA00012513"/>
    </source>
</evidence>
<keyword evidence="3" id="KW-0808">Transferase</keyword>
<evidence type="ECO:0000313" key="9">
    <source>
        <dbReference type="EMBL" id="MFC0568061.1"/>
    </source>
</evidence>
<evidence type="ECO:0000256" key="2">
    <source>
        <dbReference type="ARBA" id="ARBA00022527"/>
    </source>
</evidence>
<dbReference type="SMART" id="SM01260">
    <property type="entry name" value="LANC_like"/>
    <property type="match status" value="1"/>
</dbReference>
<dbReference type="SUPFAM" id="SSF158745">
    <property type="entry name" value="LanC-like"/>
    <property type="match status" value="1"/>
</dbReference>
<keyword evidence="5" id="KW-0418">Kinase</keyword>
<dbReference type="EMBL" id="JBHLUE010000026">
    <property type="protein sequence ID" value="MFC0568061.1"/>
    <property type="molecule type" value="Genomic_DNA"/>
</dbReference>
<keyword evidence="2" id="KW-0723">Serine/threonine-protein kinase</keyword>
<dbReference type="Gene3D" id="1.50.10.10">
    <property type="match status" value="1"/>
</dbReference>
<dbReference type="InterPro" id="IPR000719">
    <property type="entry name" value="Prot_kinase_dom"/>
</dbReference>
<dbReference type="EC" id="2.7.11.1" evidence="1"/>
<keyword evidence="4" id="KW-0547">Nucleotide-binding</keyword>
<dbReference type="RefSeq" id="WP_377343478.1">
    <property type="nucleotide sequence ID" value="NZ_JBHLUE010000026.1"/>
</dbReference>
<keyword evidence="6" id="KW-0067">ATP-binding</keyword>
<evidence type="ECO:0000256" key="5">
    <source>
        <dbReference type="ARBA" id="ARBA00022777"/>
    </source>
</evidence>
<reference evidence="9 10" key="1">
    <citation type="submission" date="2024-09" db="EMBL/GenBank/DDBJ databases">
        <authorList>
            <person name="Sun Q."/>
            <person name="Mori K."/>
        </authorList>
    </citation>
    <scope>NUCLEOTIDE SEQUENCE [LARGE SCALE GENOMIC DNA]</scope>
    <source>
        <strain evidence="9 10">TBRC 2205</strain>
    </source>
</reference>
<evidence type="ECO:0000256" key="7">
    <source>
        <dbReference type="SAM" id="MobiDB-lite"/>
    </source>
</evidence>
<accession>A0ABV6P4W7</accession>
<dbReference type="InterPro" id="IPR011009">
    <property type="entry name" value="Kinase-like_dom_sf"/>
</dbReference>
<dbReference type="Pfam" id="PF25816">
    <property type="entry name" value="RamC_N"/>
    <property type="match status" value="1"/>
</dbReference>
<dbReference type="PANTHER" id="PTHR43289:SF6">
    <property type="entry name" value="SERINE_THREONINE-PROTEIN KINASE NEKL-3"/>
    <property type="match status" value="1"/>
</dbReference>
<dbReference type="InterPro" id="IPR012341">
    <property type="entry name" value="6hp_glycosidase-like_sf"/>
</dbReference>
<dbReference type="SUPFAM" id="SSF56112">
    <property type="entry name" value="Protein kinase-like (PK-like)"/>
    <property type="match status" value="1"/>
</dbReference>
<name>A0ABV6P4W7_9ACTN</name>
<feature type="region of interest" description="Disordered" evidence="7">
    <location>
        <begin position="862"/>
        <end position="894"/>
    </location>
</feature>
<dbReference type="InterPro" id="IPR057929">
    <property type="entry name" value="RamC_N"/>
</dbReference>
<dbReference type="SMART" id="SM00220">
    <property type="entry name" value="S_TKc"/>
    <property type="match status" value="1"/>
</dbReference>
<protein>
    <recommendedName>
        <fullName evidence="1">non-specific serine/threonine protein kinase</fullName>
        <ecNumber evidence="1">2.7.11.1</ecNumber>
    </recommendedName>
</protein>
<dbReference type="PANTHER" id="PTHR43289">
    <property type="entry name" value="MITOGEN-ACTIVATED PROTEIN KINASE KINASE KINASE 20-RELATED"/>
    <property type="match status" value="1"/>
</dbReference>
<dbReference type="PROSITE" id="PS50011">
    <property type="entry name" value="PROTEIN_KINASE_DOM"/>
    <property type="match status" value="1"/>
</dbReference>